<sequence>MPKSRTEKAVDALLDKHPLQRLSSPSRSVSAAVHNSLSAASAPMEVLISVLYWSIQAIDPKLVVPDWLPRLPLIADLSFHAAPAVFLTIDLLFLSPPWTISAIPAMGLSGCIAAGYWFWTERNYKLNGFFGYCDDFEHVDIEVAIRQGQWASSERRLCAWSNKDVKGDKSKEVTAAKSYRRSRPRLVAAVGGRA</sequence>
<dbReference type="AlphaFoldDB" id="A0A5N6KP67"/>
<organism evidence="6 7">
    <name type="scientific">Carpinus fangiana</name>
    <dbReference type="NCBI Taxonomy" id="176857"/>
    <lineage>
        <taxon>Eukaryota</taxon>
        <taxon>Viridiplantae</taxon>
        <taxon>Streptophyta</taxon>
        <taxon>Embryophyta</taxon>
        <taxon>Tracheophyta</taxon>
        <taxon>Spermatophyta</taxon>
        <taxon>Magnoliopsida</taxon>
        <taxon>eudicotyledons</taxon>
        <taxon>Gunneridae</taxon>
        <taxon>Pentapetalae</taxon>
        <taxon>rosids</taxon>
        <taxon>fabids</taxon>
        <taxon>Fagales</taxon>
        <taxon>Betulaceae</taxon>
        <taxon>Carpinus</taxon>
    </lineage>
</organism>
<name>A0A5N6KP67_9ROSI</name>
<dbReference type="PANTHER" id="PTHR10989:SF16">
    <property type="entry name" value="AT02829P-RELATED"/>
    <property type="match status" value="1"/>
</dbReference>
<keyword evidence="4 5" id="KW-0472">Membrane</keyword>
<accession>A0A5N6KP67</accession>
<evidence type="ECO:0000313" key="6">
    <source>
        <dbReference type="EMBL" id="KAB8336946.1"/>
    </source>
</evidence>
<proteinExistence type="predicted"/>
<dbReference type="OrthoDB" id="1898221at2759"/>
<evidence type="ECO:0000256" key="2">
    <source>
        <dbReference type="ARBA" id="ARBA00022692"/>
    </source>
</evidence>
<dbReference type="Pfam" id="PF04750">
    <property type="entry name" value="Far-17a_AIG1"/>
    <property type="match status" value="1"/>
</dbReference>
<gene>
    <name evidence="6" type="ORF">FH972_021251</name>
</gene>
<keyword evidence="7" id="KW-1185">Reference proteome</keyword>
<dbReference type="Proteomes" id="UP000327013">
    <property type="component" value="Unassembled WGS sequence"/>
</dbReference>
<protein>
    <submittedName>
        <fullName evidence="6">Uncharacterized protein</fullName>
    </submittedName>
</protein>
<comment type="caution">
    <text evidence="6">The sequence shown here is derived from an EMBL/GenBank/DDBJ whole genome shotgun (WGS) entry which is preliminary data.</text>
</comment>
<evidence type="ECO:0000313" key="7">
    <source>
        <dbReference type="Proteomes" id="UP000327013"/>
    </source>
</evidence>
<comment type="subcellular location">
    <subcellularLocation>
        <location evidence="1">Endomembrane system</location>
        <topology evidence="1">Multi-pass membrane protein</topology>
    </subcellularLocation>
</comment>
<dbReference type="EMBL" id="VIBQ01000009">
    <property type="protein sequence ID" value="KAB8336946.1"/>
    <property type="molecule type" value="Genomic_DNA"/>
</dbReference>
<evidence type="ECO:0000256" key="4">
    <source>
        <dbReference type="ARBA" id="ARBA00023136"/>
    </source>
</evidence>
<evidence type="ECO:0000256" key="1">
    <source>
        <dbReference type="ARBA" id="ARBA00004127"/>
    </source>
</evidence>
<feature type="transmembrane region" description="Helical" evidence="5">
    <location>
        <begin position="100"/>
        <end position="119"/>
    </location>
</feature>
<dbReference type="InterPro" id="IPR006838">
    <property type="entry name" value="ADTRP_AIG1"/>
</dbReference>
<evidence type="ECO:0000256" key="5">
    <source>
        <dbReference type="SAM" id="Phobius"/>
    </source>
</evidence>
<evidence type="ECO:0000256" key="3">
    <source>
        <dbReference type="ARBA" id="ARBA00022989"/>
    </source>
</evidence>
<reference evidence="6 7" key="1">
    <citation type="submission" date="2019-06" db="EMBL/GenBank/DDBJ databases">
        <title>A chromosomal-level reference genome of Carpinus fangiana (Coryloideae, Betulaceae).</title>
        <authorList>
            <person name="Yang X."/>
            <person name="Wang Z."/>
            <person name="Zhang L."/>
            <person name="Hao G."/>
            <person name="Liu J."/>
            <person name="Yang Y."/>
        </authorList>
    </citation>
    <scope>NUCLEOTIDE SEQUENCE [LARGE SCALE GENOMIC DNA]</scope>
    <source>
        <strain evidence="6">Cfa_2016G</strain>
        <tissue evidence="6">Leaf</tissue>
    </source>
</reference>
<keyword evidence="3 5" id="KW-1133">Transmembrane helix</keyword>
<dbReference type="GO" id="GO:0012505">
    <property type="term" value="C:endomembrane system"/>
    <property type="evidence" value="ECO:0007669"/>
    <property type="project" value="UniProtKB-SubCell"/>
</dbReference>
<keyword evidence="2 5" id="KW-0812">Transmembrane</keyword>
<dbReference type="PANTHER" id="PTHR10989">
    <property type="entry name" value="ANDROGEN-INDUCED PROTEIN 1-RELATED"/>
    <property type="match status" value="1"/>
</dbReference>
<dbReference type="GO" id="GO:0016020">
    <property type="term" value="C:membrane"/>
    <property type="evidence" value="ECO:0007669"/>
    <property type="project" value="InterPro"/>
</dbReference>